<proteinExistence type="predicted"/>
<accession>A0A9D4EPB3</accession>
<dbReference type="EMBL" id="JAIWYP010000008">
    <property type="protein sequence ID" value="KAH3781562.1"/>
    <property type="molecule type" value="Genomic_DNA"/>
</dbReference>
<name>A0A9D4EPB3_DREPO</name>
<reference evidence="1" key="1">
    <citation type="journal article" date="2019" name="bioRxiv">
        <title>The Genome of the Zebra Mussel, Dreissena polymorpha: A Resource for Invasive Species Research.</title>
        <authorList>
            <person name="McCartney M.A."/>
            <person name="Auch B."/>
            <person name="Kono T."/>
            <person name="Mallez S."/>
            <person name="Zhang Y."/>
            <person name="Obille A."/>
            <person name="Becker A."/>
            <person name="Abrahante J.E."/>
            <person name="Garbe J."/>
            <person name="Badalamenti J.P."/>
            <person name="Herman A."/>
            <person name="Mangelson H."/>
            <person name="Liachko I."/>
            <person name="Sullivan S."/>
            <person name="Sone E.D."/>
            <person name="Koren S."/>
            <person name="Silverstein K.A.T."/>
            <person name="Beckman K.B."/>
            <person name="Gohl D.M."/>
        </authorList>
    </citation>
    <scope>NUCLEOTIDE SEQUENCE</scope>
    <source>
        <strain evidence="1">Duluth1</strain>
        <tissue evidence="1">Whole animal</tissue>
    </source>
</reference>
<protein>
    <submittedName>
        <fullName evidence="1">Uncharacterized protein</fullName>
    </submittedName>
</protein>
<dbReference type="AlphaFoldDB" id="A0A9D4EPB3"/>
<gene>
    <name evidence="1" type="ORF">DPMN_159393</name>
</gene>
<organism evidence="1 2">
    <name type="scientific">Dreissena polymorpha</name>
    <name type="common">Zebra mussel</name>
    <name type="synonym">Mytilus polymorpha</name>
    <dbReference type="NCBI Taxonomy" id="45954"/>
    <lineage>
        <taxon>Eukaryota</taxon>
        <taxon>Metazoa</taxon>
        <taxon>Spiralia</taxon>
        <taxon>Lophotrochozoa</taxon>
        <taxon>Mollusca</taxon>
        <taxon>Bivalvia</taxon>
        <taxon>Autobranchia</taxon>
        <taxon>Heteroconchia</taxon>
        <taxon>Euheterodonta</taxon>
        <taxon>Imparidentia</taxon>
        <taxon>Neoheterodontei</taxon>
        <taxon>Myida</taxon>
        <taxon>Dreissenoidea</taxon>
        <taxon>Dreissenidae</taxon>
        <taxon>Dreissena</taxon>
    </lineage>
</organism>
<keyword evidence="2" id="KW-1185">Reference proteome</keyword>
<comment type="caution">
    <text evidence="1">The sequence shown here is derived from an EMBL/GenBank/DDBJ whole genome shotgun (WGS) entry which is preliminary data.</text>
</comment>
<dbReference type="Proteomes" id="UP000828390">
    <property type="component" value="Unassembled WGS sequence"/>
</dbReference>
<sequence>MDGIVCIFSFPVKECNLLVDGKTASLFGCTDTSGWSISFVVQDIATPSKSLPLVFSDVTIGEAIAAFGSQSPRSVIPDLLVATASLIEGAVAGACTSDGCGFDWSAFWDLMGIVHNVWTHGSRSQSL</sequence>
<reference evidence="1" key="2">
    <citation type="submission" date="2020-11" db="EMBL/GenBank/DDBJ databases">
        <authorList>
            <person name="McCartney M.A."/>
            <person name="Auch B."/>
            <person name="Kono T."/>
            <person name="Mallez S."/>
            <person name="Becker A."/>
            <person name="Gohl D.M."/>
            <person name="Silverstein K.A.T."/>
            <person name="Koren S."/>
            <person name="Bechman K.B."/>
            <person name="Herman A."/>
            <person name="Abrahante J.E."/>
            <person name="Garbe J."/>
        </authorList>
    </citation>
    <scope>NUCLEOTIDE SEQUENCE</scope>
    <source>
        <strain evidence="1">Duluth1</strain>
        <tissue evidence="1">Whole animal</tissue>
    </source>
</reference>
<evidence type="ECO:0000313" key="2">
    <source>
        <dbReference type="Proteomes" id="UP000828390"/>
    </source>
</evidence>
<evidence type="ECO:0000313" key="1">
    <source>
        <dbReference type="EMBL" id="KAH3781562.1"/>
    </source>
</evidence>